<organism evidence="1 2">
    <name type="scientific">Caproicibacter fermentans</name>
    <dbReference type="NCBI Taxonomy" id="2576756"/>
    <lineage>
        <taxon>Bacteria</taxon>
        <taxon>Bacillati</taxon>
        <taxon>Bacillota</taxon>
        <taxon>Clostridia</taxon>
        <taxon>Eubacteriales</taxon>
        <taxon>Acutalibacteraceae</taxon>
        <taxon>Caproicibacter</taxon>
    </lineage>
</organism>
<gene>
    <name evidence="1" type="ORF">CAFE_16610</name>
</gene>
<accession>A0A6N8HZ27</accession>
<sequence>MKSKIEEIKEKLKIAADRKDLVEWYTRSEDSFCAGIVEALDQEGTILKELDGQGRWCGYCFFRLGAIRNVETATDYLKKLKCYLGYWEDLGLFQSGASKREPSFDSGRNTLIDLLTGQCQEKHIITVGYYEEENLDTGYVLALTDRLLSLKTVDVSSGGFLEVIRKPLEDISMIEFDSIDNILLEFANRKLFSNK</sequence>
<dbReference type="Proteomes" id="UP000469440">
    <property type="component" value="Unassembled WGS sequence"/>
</dbReference>
<comment type="caution">
    <text evidence="1">The sequence shown here is derived from an EMBL/GenBank/DDBJ whole genome shotgun (WGS) entry which is preliminary data.</text>
</comment>
<dbReference type="EMBL" id="VWXL01000052">
    <property type="protein sequence ID" value="MVB10959.1"/>
    <property type="molecule type" value="Genomic_DNA"/>
</dbReference>
<dbReference type="OrthoDB" id="2040936at2"/>
<proteinExistence type="predicted"/>
<dbReference type="AlphaFoldDB" id="A0A6N8HZ27"/>
<evidence type="ECO:0000313" key="1">
    <source>
        <dbReference type="EMBL" id="MVB10959.1"/>
    </source>
</evidence>
<protein>
    <submittedName>
        <fullName evidence="1">Uncharacterized protein</fullName>
    </submittedName>
</protein>
<reference evidence="1 2" key="1">
    <citation type="submission" date="2019-09" db="EMBL/GenBank/DDBJ databases">
        <title>Genome sequence of Clostridium sp. EA1.</title>
        <authorList>
            <person name="Poehlein A."/>
            <person name="Bengelsdorf F.R."/>
            <person name="Daniel R."/>
        </authorList>
    </citation>
    <scope>NUCLEOTIDE SEQUENCE [LARGE SCALE GENOMIC DNA]</scope>
    <source>
        <strain evidence="1 2">EA1</strain>
    </source>
</reference>
<evidence type="ECO:0000313" key="2">
    <source>
        <dbReference type="Proteomes" id="UP000469440"/>
    </source>
</evidence>
<dbReference type="RefSeq" id="WP_156990340.1">
    <property type="nucleotide sequence ID" value="NZ_VWXL01000052.1"/>
</dbReference>
<name>A0A6N8HZ27_9FIRM</name>
<keyword evidence="2" id="KW-1185">Reference proteome</keyword>